<dbReference type="Pfam" id="PF11316">
    <property type="entry name" value="Rhamno_transf"/>
    <property type="match status" value="1"/>
</dbReference>
<organism evidence="1 2">
    <name type="scientific">Paenibacillus lentus</name>
    <dbReference type="NCBI Taxonomy" id="1338368"/>
    <lineage>
        <taxon>Bacteria</taxon>
        <taxon>Bacillati</taxon>
        <taxon>Bacillota</taxon>
        <taxon>Bacilli</taxon>
        <taxon>Bacillales</taxon>
        <taxon>Paenibacillaceae</taxon>
        <taxon>Paenibacillus</taxon>
    </lineage>
</organism>
<name>A0A3Q8S6H0_9BACL</name>
<dbReference type="KEGG" id="plen:EIM92_21035"/>
<evidence type="ECO:0000313" key="1">
    <source>
        <dbReference type="EMBL" id="AZK48352.1"/>
    </source>
</evidence>
<proteinExistence type="predicted"/>
<accession>A0A3Q8S6H0</accession>
<dbReference type="AlphaFoldDB" id="A0A3Q8S6H0"/>
<evidence type="ECO:0008006" key="3">
    <source>
        <dbReference type="Google" id="ProtNLM"/>
    </source>
</evidence>
<keyword evidence="2" id="KW-1185">Reference proteome</keyword>
<dbReference type="RefSeq" id="WP_125084509.1">
    <property type="nucleotide sequence ID" value="NZ_CP034248.1"/>
</dbReference>
<protein>
    <recommendedName>
        <fullName evidence="3">Rhamnosyl transferase</fullName>
    </recommendedName>
</protein>
<evidence type="ECO:0000313" key="2">
    <source>
        <dbReference type="Proteomes" id="UP000273145"/>
    </source>
</evidence>
<dbReference type="OrthoDB" id="9771846at2"/>
<gene>
    <name evidence="1" type="ORF">EIM92_21035</name>
</gene>
<dbReference type="Proteomes" id="UP000273145">
    <property type="component" value="Chromosome"/>
</dbReference>
<sequence>MTRRLVIDIRFNNMGMCRDRLTRPWVEHRIKLFRDLTLSSLKHQGNQNFLTLLKYDPRSHDVIYEVLTDLGITLPDHIRFVPVEQYEQAISEYIQGADELYIARTDSDDLLHKDYFQQLHDYQHQPESWALLNQNGYYWDRDRHVMAPKFYASPQFYVLIYQVNNFLKGDRYTIRDHGHVIKFPHEKLPGRNWVNVVHSTNTSPKVVPGENRMQLDEINAVLRDYMDNPPK</sequence>
<dbReference type="InterPro" id="IPR021466">
    <property type="entry name" value="Put_rhamnosyl_transferase"/>
</dbReference>
<reference evidence="1 2" key="1">
    <citation type="submission" date="2018-11" db="EMBL/GenBank/DDBJ databases">
        <title>Genome sequencing of Paenibacillus lentus DSM25539(T).</title>
        <authorList>
            <person name="Kook J.-K."/>
            <person name="Park S.-N."/>
            <person name="Lim Y.K."/>
        </authorList>
    </citation>
    <scope>NUCLEOTIDE SEQUENCE [LARGE SCALE GENOMIC DNA]</scope>
    <source>
        <strain evidence="1 2">DSM 25539</strain>
    </source>
</reference>
<dbReference type="EMBL" id="CP034248">
    <property type="protein sequence ID" value="AZK48352.1"/>
    <property type="molecule type" value="Genomic_DNA"/>
</dbReference>